<dbReference type="GO" id="GO:0009898">
    <property type="term" value="C:cytoplasmic side of plasma membrane"/>
    <property type="evidence" value="ECO:0007669"/>
    <property type="project" value="TreeGrafter"/>
</dbReference>
<dbReference type="Pfam" id="PF03357">
    <property type="entry name" value="Snf7"/>
    <property type="match status" value="1"/>
</dbReference>
<comment type="caution">
    <text evidence="2">The sequence shown here is derived from an EMBL/GenBank/DDBJ whole genome shotgun (WGS) entry which is preliminary data.</text>
</comment>
<keyword evidence="3" id="KW-1185">Reference proteome</keyword>
<accession>A0AAV7FH41</accession>
<sequence length="413" mass="46757">MDSSVADFIRHEVPDWDDDVVSAARFKAFSGQRSDWEPKFIFWRDLILKVARHLGVFVIQVQEVKNKWFARGGLTPLCIDRVLLEMYNNGEILERGDLLDPRSGRLYQLFTKFSQVMSLAKSSKPLELPTDHLILKILLQERADRAIQILSESHWTPSCIVTMKNFRSICKGSDEASMILGYLYGCSKALYLVNKNDHVEGVKISLALERVPSVSALDHDSLHLICTTEKLQQQLSVIDQRCEKLRKSALDLVKSGNKAAALRHVKQLKMTSESRDQWTTYLHRVQEVLDAISNAEATKKVSEAIQIGARAIKENGMSAEEVRMHLQELDDSVANQKQVEAELELTPVHYEVIEDDDILDEFKQLEMELGLDNRSSQDERTETVAEAAAKETDTQEFAGSLSQSLSRLNLEAA</sequence>
<dbReference type="Pfam" id="PF25880">
    <property type="entry name" value="WHD_CHMP7_1st"/>
    <property type="match status" value="1"/>
</dbReference>
<reference evidence="2 3" key="1">
    <citation type="submission" date="2021-07" db="EMBL/GenBank/DDBJ databases">
        <title>The Aristolochia fimbriata genome: insights into angiosperm evolution, floral development and chemical biosynthesis.</title>
        <authorList>
            <person name="Jiao Y."/>
        </authorList>
    </citation>
    <scope>NUCLEOTIDE SEQUENCE [LARGE SCALE GENOMIC DNA]</scope>
    <source>
        <strain evidence="2">IBCAS-2021</strain>
        <tissue evidence="2">Leaf</tissue>
    </source>
</reference>
<name>A0AAV7FH41_ARIFI</name>
<dbReference type="EMBL" id="JAINDJ010000002">
    <property type="protein sequence ID" value="KAG9459999.1"/>
    <property type="molecule type" value="Genomic_DNA"/>
</dbReference>
<feature type="compositionally biased region" description="Polar residues" evidence="1">
    <location>
        <begin position="395"/>
        <end position="407"/>
    </location>
</feature>
<dbReference type="GO" id="GO:0000815">
    <property type="term" value="C:ESCRT III complex"/>
    <property type="evidence" value="ECO:0007669"/>
    <property type="project" value="TreeGrafter"/>
</dbReference>
<evidence type="ECO:0000256" key="1">
    <source>
        <dbReference type="SAM" id="MobiDB-lite"/>
    </source>
</evidence>
<feature type="compositionally biased region" description="Basic and acidic residues" evidence="1">
    <location>
        <begin position="375"/>
        <end position="393"/>
    </location>
</feature>
<organism evidence="2 3">
    <name type="scientific">Aristolochia fimbriata</name>
    <name type="common">White veined hardy Dutchman's pipe vine</name>
    <dbReference type="NCBI Taxonomy" id="158543"/>
    <lineage>
        <taxon>Eukaryota</taxon>
        <taxon>Viridiplantae</taxon>
        <taxon>Streptophyta</taxon>
        <taxon>Embryophyta</taxon>
        <taxon>Tracheophyta</taxon>
        <taxon>Spermatophyta</taxon>
        <taxon>Magnoliopsida</taxon>
        <taxon>Magnoliidae</taxon>
        <taxon>Piperales</taxon>
        <taxon>Aristolochiaceae</taxon>
        <taxon>Aristolochia</taxon>
    </lineage>
</organism>
<dbReference type="GO" id="GO:0005771">
    <property type="term" value="C:multivesicular body"/>
    <property type="evidence" value="ECO:0007669"/>
    <property type="project" value="TreeGrafter"/>
</dbReference>
<dbReference type="PANTHER" id="PTHR22761">
    <property type="entry name" value="CHARGED MULTIVESICULAR BODY PROTEIN"/>
    <property type="match status" value="1"/>
</dbReference>
<dbReference type="InterPro" id="IPR005024">
    <property type="entry name" value="Snf7_fam"/>
</dbReference>
<gene>
    <name evidence="2" type="ORF">H6P81_004507</name>
</gene>
<evidence type="ECO:0000313" key="3">
    <source>
        <dbReference type="Proteomes" id="UP000825729"/>
    </source>
</evidence>
<evidence type="ECO:0008006" key="4">
    <source>
        <dbReference type="Google" id="ProtNLM"/>
    </source>
</evidence>
<dbReference type="GO" id="GO:0032511">
    <property type="term" value="P:late endosome to vacuole transport via multivesicular body sorting pathway"/>
    <property type="evidence" value="ECO:0007669"/>
    <property type="project" value="TreeGrafter"/>
</dbReference>
<dbReference type="AlphaFoldDB" id="A0AAV7FH41"/>
<dbReference type="GO" id="GO:0006900">
    <property type="term" value="P:vesicle budding from membrane"/>
    <property type="evidence" value="ECO:0007669"/>
    <property type="project" value="TreeGrafter"/>
</dbReference>
<feature type="region of interest" description="Disordered" evidence="1">
    <location>
        <begin position="373"/>
        <end position="413"/>
    </location>
</feature>
<evidence type="ECO:0000313" key="2">
    <source>
        <dbReference type="EMBL" id="KAG9459999.1"/>
    </source>
</evidence>
<protein>
    <recommendedName>
        <fullName evidence="4">Charged multivesicular body protein 7</fullName>
    </recommendedName>
</protein>
<proteinExistence type="predicted"/>
<dbReference type="Proteomes" id="UP000825729">
    <property type="component" value="Unassembled WGS sequence"/>
</dbReference>
<dbReference type="PANTHER" id="PTHR22761:SF7">
    <property type="entry name" value="SNF7 FAMILY PROTEIN"/>
    <property type="match status" value="1"/>
</dbReference>